<gene>
    <name evidence="1" type="ORF">SDC9_122849</name>
</gene>
<organism evidence="1">
    <name type="scientific">bioreactor metagenome</name>
    <dbReference type="NCBI Taxonomy" id="1076179"/>
    <lineage>
        <taxon>unclassified sequences</taxon>
        <taxon>metagenomes</taxon>
        <taxon>ecological metagenomes</taxon>
    </lineage>
</organism>
<evidence type="ECO:0000313" key="1">
    <source>
        <dbReference type="EMBL" id="MPM75855.1"/>
    </source>
</evidence>
<protein>
    <submittedName>
        <fullName evidence="1">Uncharacterized protein</fullName>
    </submittedName>
</protein>
<name>A0A645CG37_9ZZZZ</name>
<dbReference type="AlphaFoldDB" id="A0A645CG37"/>
<proteinExistence type="predicted"/>
<reference evidence="1" key="1">
    <citation type="submission" date="2019-08" db="EMBL/GenBank/DDBJ databases">
        <authorList>
            <person name="Kucharzyk K."/>
            <person name="Murdoch R.W."/>
            <person name="Higgins S."/>
            <person name="Loffler F."/>
        </authorList>
    </citation>
    <scope>NUCLEOTIDE SEQUENCE</scope>
</reference>
<dbReference type="EMBL" id="VSSQ01026907">
    <property type="protein sequence ID" value="MPM75855.1"/>
    <property type="molecule type" value="Genomic_DNA"/>
</dbReference>
<comment type="caution">
    <text evidence="1">The sequence shown here is derived from an EMBL/GenBank/DDBJ whole genome shotgun (WGS) entry which is preliminary data.</text>
</comment>
<accession>A0A645CG37</accession>
<sequence length="151" mass="17179">MNHVAFALYAGNAVGVVCDAFNVEMPELVVGIEDISAFKVVVKLIAFHEFWFEIRDQIVGASVLLQNNCQIAVWINNINTAFVNAEVNFLLVIPQLNIGGHFHIGGDRHNVFGHKKTFRNNGFLFPVFVGIDLQKVIPAFFRFHVFRWKRH</sequence>